<dbReference type="InterPro" id="IPR003959">
    <property type="entry name" value="ATPase_AAA_core"/>
</dbReference>
<keyword evidence="3" id="KW-1185">Reference proteome</keyword>
<dbReference type="SUPFAM" id="SSF52540">
    <property type="entry name" value="P-loop containing nucleoside triphosphate hydrolases"/>
    <property type="match status" value="1"/>
</dbReference>
<organism evidence="2 3">
    <name type="scientific">Hyphococcus flavus</name>
    <dbReference type="NCBI Taxonomy" id="1866326"/>
    <lineage>
        <taxon>Bacteria</taxon>
        <taxon>Pseudomonadati</taxon>
        <taxon>Pseudomonadota</taxon>
        <taxon>Alphaproteobacteria</taxon>
        <taxon>Parvularculales</taxon>
        <taxon>Parvularculaceae</taxon>
        <taxon>Hyphococcus</taxon>
    </lineage>
</organism>
<protein>
    <submittedName>
        <fullName evidence="2">AAA family ATPase</fullName>
    </submittedName>
</protein>
<dbReference type="EMBL" id="CP118166">
    <property type="protein sequence ID" value="WDI32629.1"/>
    <property type="molecule type" value="Genomic_DNA"/>
</dbReference>
<feature type="domain" description="ATPase AAA-type core" evidence="1">
    <location>
        <begin position="29"/>
        <end position="288"/>
    </location>
</feature>
<evidence type="ECO:0000259" key="1">
    <source>
        <dbReference type="Pfam" id="PF13304"/>
    </source>
</evidence>
<dbReference type="Proteomes" id="UP001214043">
    <property type="component" value="Chromosome"/>
</dbReference>
<sequence length="534" mass="60664">MKIKTLQLKNGYKRFHDLTIDLGDNPARIVALLGPNGSGKSSVFDGMLFLQNNHNQIGGEGHRPNKYHSMHGETNFQSSNVSIEFDQGQYNEVYAAKNKSGQAGTIFSFRSSYRYNSQLNVTQIKSIEDISTNNYGAGSASAIDQKMDVNYRRLFAYYNNYLEEKDCRPSEAKKAIVSELNDSLEKCLDIKIDNLGNIEDNKGSLFFTKYDQATPYEFDVLSSGEKEVVDILLDLFLRKERYSDTIYIIDEPELHINTSIQKLLLLEIEKLIGDQCQIWVATHSVGLMRALQSDLKDKCQIIYFEPGRNYGTESITLYPIEKNYRTWREIFRTALDDLTELVSPKRIIYCEGRDKPGSSGIERGFDAKIYNEIFGKAHPDTLFVSSGGNTELDQRSNIAMMVLSKALPTLEILVLKDRDIMPDRATTITDRTTYLENNPQNHRMLKRKEIENYLFDKSVIVSFCAARGLSFDEASFDKLVSDISDEDVKSLASEIKNCCGLASNYGTQQFKSELAQHITPETPTYTELHSVIFN</sequence>
<dbReference type="GO" id="GO:0005524">
    <property type="term" value="F:ATP binding"/>
    <property type="evidence" value="ECO:0007669"/>
    <property type="project" value="InterPro"/>
</dbReference>
<dbReference type="InterPro" id="IPR027417">
    <property type="entry name" value="P-loop_NTPase"/>
</dbReference>
<dbReference type="Gene3D" id="3.40.50.300">
    <property type="entry name" value="P-loop containing nucleotide triphosphate hydrolases"/>
    <property type="match status" value="1"/>
</dbReference>
<dbReference type="InterPro" id="IPR051396">
    <property type="entry name" value="Bact_Antivir_Def_Nuclease"/>
</dbReference>
<gene>
    <name evidence="2" type="ORF">PUV54_05395</name>
</gene>
<evidence type="ECO:0000313" key="3">
    <source>
        <dbReference type="Proteomes" id="UP001214043"/>
    </source>
</evidence>
<accession>A0AAE9ZDB0</accession>
<dbReference type="PANTHER" id="PTHR43581:SF2">
    <property type="entry name" value="EXCINUCLEASE ATPASE SUBUNIT"/>
    <property type="match status" value="1"/>
</dbReference>
<dbReference type="KEGG" id="hfl:PUV54_05395"/>
<dbReference type="RefSeq" id="WP_274494565.1">
    <property type="nucleotide sequence ID" value="NZ_CP118166.1"/>
</dbReference>
<name>A0AAE9ZDB0_9PROT</name>
<dbReference type="AlphaFoldDB" id="A0AAE9ZDB0"/>
<proteinExistence type="predicted"/>
<evidence type="ECO:0000313" key="2">
    <source>
        <dbReference type="EMBL" id="WDI32629.1"/>
    </source>
</evidence>
<dbReference type="PANTHER" id="PTHR43581">
    <property type="entry name" value="ATP/GTP PHOSPHATASE"/>
    <property type="match status" value="1"/>
</dbReference>
<dbReference type="Pfam" id="PF13304">
    <property type="entry name" value="AAA_21"/>
    <property type="match status" value="1"/>
</dbReference>
<reference evidence="2" key="1">
    <citation type="submission" date="2023-02" db="EMBL/GenBank/DDBJ databases">
        <title>Genome sequence of Hyphococcus flavus.</title>
        <authorList>
            <person name="Rong J.-C."/>
            <person name="Zhao Q."/>
            <person name="Yi M."/>
            <person name="Wu J.-Y."/>
        </authorList>
    </citation>
    <scope>NUCLEOTIDE SEQUENCE</scope>
    <source>
        <strain evidence="2">MCCC 1K03223</strain>
    </source>
</reference>
<dbReference type="GO" id="GO:0016887">
    <property type="term" value="F:ATP hydrolysis activity"/>
    <property type="evidence" value="ECO:0007669"/>
    <property type="project" value="InterPro"/>
</dbReference>